<evidence type="ECO:0000256" key="1">
    <source>
        <dbReference type="SAM" id="Phobius"/>
    </source>
</evidence>
<organism evidence="2 3">
    <name type="scientific">Herpetosiphon geysericola</name>
    <dbReference type="NCBI Taxonomy" id="70996"/>
    <lineage>
        <taxon>Bacteria</taxon>
        <taxon>Bacillati</taxon>
        <taxon>Chloroflexota</taxon>
        <taxon>Chloroflexia</taxon>
        <taxon>Herpetosiphonales</taxon>
        <taxon>Herpetosiphonaceae</taxon>
        <taxon>Herpetosiphon</taxon>
    </lineage>
</organism>
<dbReference type="RefSeq" id="WP_054535214.1">
    <property type="nucleotide sequence ID" value="NZ_LGKP01000022.1"/>
</dbReference>
<dbReference type="EMBL" id="LGKP01000022">
    <property type="protein sequence ID" value="KPL86118.1"/>
    <property type="molecule type" value="Genomic_DNA"/>
</dbReference>
<feature type="transmembrane region" description="Helical" evidence="1">
    <location>
        <begin position="130"/>
        <end position="149"/>
    </location>
</feature>
<dbReference type="STRING" id="70996.SE18_14715"/>
<keyword evidence="1" id="KW-0472">Membrane</keyword>
<feature type="transmembrane region" description="Helical" evidence="1">
    <location>
        <begin position="48"/>
        <end position="70"/>
    </location>
</feature>
<dbReference type="OrthoDB" id="9838666at2"/>
<feature type="transmembrane region" description="Helical" evidence="1">
    <location>
        <begin position="91"/>
        <end position="110"/>
    </location>
</feature>
<keyword evidence="3" id="KW-1185">Reference proteome</keyword>
<protein>
    <submittedName>
        <fullName evidence="2">Uncharacterized protein</fullName>
    </submittedName>
</protein>
<keyword evidence="1" id="KW-1133">Transmembrane helix</keyword>
<dbReference type="Proteomes" id="UP000050277">
    <property type="component" value="Unassembled WGS sequence"/>
</dbReference>
<dbReference type="AlphaFoldDB" id="A0A0P6YLI6"/>
<proteinExistence type="predicted"/>
<evidence type="ECO:0000313" key="3">
    <source>
        <dbReference type="Proteomes" id="UP000050277"/>
    </source>
</evidence>
<reference evidence="2 3" key="1">
    <citation type="submission" date="2015-07" db="EMBL/GenBank/DDBJ databases">
        <title>Whole genome sequence of Herpetosiphon geysericola DSM 7119.</title>
        <authorList>
            <person name="Hemp J."/>
            <person name="Ward L.M."/>
            <person name="Pace L.A."/>
            <person name="Fischer W.W."/>
        </authorList>
    </citation>
    <scope>NUCLEOTIDE SEQUENCE [LARGE SCALE GENOMIC DNA]</scope>
    <source>
        <strain evidence="2 3">DSM 7119</strain>
    </source>
</reference>
<sequence>MNQVPANLQMRFIPIAGQCLEYGAGLGLILGGLYGIVVGLMVDLLLGMIFGAIFGLIIGMFVGSIGGLLLAMEIYCWRRWLSPRNLGEQNLYWLAPSSISLSYFGLWYKVLLNDDHYQQHPLAGLLEVETLGYAIGPSLIIAITIRLILPKLLDSQPAQSSEIKRL</sequence>
<comment type="caution">
    <text evidence="2">The sequence shown here is derived from an EMBL/GenBank/DDBJ whole genome shotgun (WGS) entry which is preliminary data.</text>
</comment>
<gene>
    <name evidence="2" type="ORF">SE18_14715</name>
</gene>
<feature type="transmembrane region" description="Helical" evidence="1">
    <location>
        <begin position="20"/>
        <end position="42"/>
    </location>
</feature>
<accession>A0A0P6YLI6</accession>
<name>A0A0P6YLI6_9CHLR</name>
<evidence type="ECO:0000313" key="2">
    <source>
        <dbReference type="EMBL" id="KPL86118.1"/>
    </source>
</evidence>
<keyword evidence="1" id="KW-0812">Transmembrane</keyword>